<evidence type="ECO:0000313" key="2">
    <source>
        <dbReference type="Proteomes" id="UP000267027"/>
    </source>
</evidence>
<dbReference type="WBParaSite" id="ACOC_0000892901-mRNA-1">
    <property type="protein sequence ID" value="ACOC_0000892901-mRNA-1"/>
    <property type="gene ID" value="ACOC_0000892901"/>
</dbReference>
<protein>
    <submittedName>
        <fullName evidence="3">DUF4210 domain-containing protein</fullName>
    </submittedName>
</protein>
<name>A0A158PJL9_ANGCS</name>
<evidence type="ECO:0000313" key="1">
    <source>
        <dbReference type="EMBL" id="VDM60515.1"/>
    </source>
</evidence>
<proteinExistence type="predicted"/>
<reference evidence="3" key="1">
    <citation type="submission" date="2016-04" db="UniProtKB">
        <authorList>
            <consortium name="WormBaseParasite"/>
        </authorList>
    </citation>
    <scope>IDENTIFICATION</scope>
</reference>
<gene>
    <name evidence="1" type="ORF">ACOC_LOCUS8930</name>
</gene>
<sequence length="309" mass="33695">MFTSTPYAGFYPQIPTPLISSRIYSQYSLCYNDNESLGKLSTTFTSRSASFLCDSSSESDMSKHFLPSQITSGSTPLTDSGFLSSSSSSRTPVVRNVVRGYKKTYCFVCKVDITKAGKRSQVILSLSYVYAASFPSSSQQCSTPPPVLTPEAPKQENISDSTVALAPIVETPLKAPPKKRRIGFMIEDLLKMFSVFLIGHIHEMLANYDEEKGAKPPKIVTSPVTRSSADGRVIRVGASKSSIFPSNPRVAQLFVKNSDHRVGGLLAVRLTSRGSATNDFCPSVVVHTNYLSGAPYLRLFGVQNDILDF</sequence>
<reference evidence="1 2" key="2">
    <citation type="submission" date="2018-11" db="EMBL/GenBank/DDBJ databases">
        <authorList>
            <consortium name="Pathogen Informatics"/>
        </authorList>
    </citation>
    <scope>NUCLEOTIDE SEQUENCE [LARGE SCALE GENOMIC DNA]</scope>
    <source>
        <strain evidence="1 2">Costa Rica</strain>
    </source>
</reference>
<dbReference type="EMBL" id="UYYA01004225">
    <property type="protein sequence ID" value="VDM60515.1"/>
    <property type="molecule type" value="Genomic_DNA"/>
</dbReference>
<organism evidence="3">
    <name type="scientific">Angiostrongylus costaricensis</name>
    <name type="common">Nematode worm</name>
    <dbReference type="NCBI Taxonomy" id="334426"/>
    <lineage>
        <taxon>Eukaryota</taxon>
        <taxon>Metazoa</taxon>
        <taxon>Ecdysozoa</taxon>
        <taxon>Nematoda</taxon>
        <taxon>Chromadorea</taxon>
        <taxon>Rhabditida</taxon>
        <taxon>Rhabditina</taxon>
        <taxon>Rhabditomorpha</taxon>
        <taxon>Strongyloidea</taxon>
        <taxon>Metastrongylidae</taxon>
        <taxon>Angiostrongylus</taxon>
    </lineage>
</organism>
<dbReference type="Proteomes" id="UP000267027">
    <property type="component" value="Unassembled WGS sequence"/>
</dbReference>
<dbReference type="AlphaFoldDB" id="A0A158PJL9"/>
<accession>A0A158PJL9</accession>
<evidence type="ECO:0000313" key="3">
    <source>
        <dbReference type="WBParaSite" id="ACOC_0000892901-mRNA-1"/>
    </source>
</evidence>
<keyword evidence="2" id="KW-1185">Reference proteome</keyword>